<accession>A0AAV0B824</accession>
<dbReference type="Proteomes" id="UP001153365">
    <property type="component" value="Unassembled WGS sequence"/>
</dbReference>
<sequence>MLITCSFTKAIAIIYLIKNYALCQGDIIDFFARSFSETKPKSSASASGAIALSEDLDKKNWLSLGDLSLSRGAKSFEVITENNSSPLEEQSKPTETVDFLVHFNNEQLRPSDLSGTEIYEKLNHSYGTNHKPLQSIKYQNLDNESKYDDQRQIISSSYSQAKFYSSLLPSNKCNVNNHEKSSPQKAINHRFELLGSDADYFGKGQNAKYHQVQDKYEINNAKKNHASPNSETYASKQRENLSNTYQASLTPVQKSKKKKSLSEIISLLKKTQSEDSKKESEKLFGSWNNLNKYNTKYREKLQKDTLEADFESQTANIILQHTEIIKLGDSPTKEKSLEQNASPPAGKSSGRGTKRKMFMDIPQEKKLIQQNPNLRLLEAKDQKICLENETAPQEQIEYAFTKLISQNNQLCLSGLLKEYKTNAKFIEEKKLKNLVLTAVKHIESQIKSCSGDSFYIKNKEVTKFLSFNTMINFKSLAPNHNPIWSKYEFKHYHSDLKLKLGSIKLSRIVTDLLKKQKNLYQVLA</sequence>
<comment type="caution">
    <text evidence="2">The sequence shown here is derived from an EMBL/GenBank/DDBJ whole genome shotgun (WGS) entry which is preliminary data.</text>
</comment>
<protein>
    <submittedName>
        <fullName evidence="2">Expressed protein</fullName>
    </submittedName>
</protein>
<feature type="region of interest" description="Disordered" evidence="1">
    <location>
        <begin position="329"/>
        <end position="354"/>
    </location>
</feature>
<evidence type="ECO:0000313" key="2">
    <source>
        <dbReference type="EMBL" id="CAH7682623.1"/>
    </source>
</evidence>
<keyword evidence="3" id="KW-1185">Reference proteome</keyword>
<dbReference type="EMBL" id="CALTRL010004179">
    <property type="protein sequence ID" value="CAH7682623.1"/>
    <property type="molecule type" value="Genomic_DNA"/>
</dbReference>
<evidence type="ECO:0000313" key="3">
    <source>
        <dbReference type="Proteomes" id="UP001153365"/>
    </source>
</evidence>
<evidence type="ECO:0000256" key="1">
    <source>
        <dbReference type="SAM" id="MobiDB-lite"/>
    </source>
</evidence>
<gene>
    <name evidence="2" type="ORF">PPACK8108_LOCUS15631</name>
</gene>
<name>A0AAV0B824_PHAPC</name>
<organism evidence="2 3">
    <name type="scientific">Phakopsora pachyrhizi</name>
    <name type="common">Asian soybean rust disease fungus</name>
    <dbReference type="NCBI Taxonomy" id="170000"/>
    <lineage>
        <taxon>Eukaryota</taxon>
        <taxon>Fungi</taxon>
        <taxon>Dikarya</taxon>
        <taxon>Basidiomycota</taxon>
        <taxon>Pucciniomycotina</taxon>
        <taxon>Pucciniomycetes</taxon>
        <taxon>Pucciniales</taxon>
        <taxon>Phakopsoraceae</taxon>
        <taxon>Phakopsora</taxon>
    </lineage>
</organism>
<reference evidence="2" key="1">
    <citation type="submission" date="2022-06" db="EMBL/GenBank/DDBJ databases">
        <authorList>
            <consortium name="SYNGENTA / RWTH Aachen University"/>
        </authorList>
    </citation>
    <scope>NUCLEOTIDE SEQUENCE</scope>
</reference>
<feature type="non-terminal residue" evidence="2">
    <location>
        <position position="524"/>
    </location>
</feature>
<proteinExistence type="predicted"/>
<dbReference type="AlphaFoldDB" id="A0AAV0B824"/>
<feature type="non-terminal residue" evidence="2">
    <location>
        <position position="1"/>
    </location>
</feature>